<keyword evidence="3" id="KW-1185">Reference proteome</keyword>
<dbReference type="EMBL" id="BMAT01003175">
    <property type="protein sequence ID" value="GFS21423.1"/>
    <property type="molecule type" value="Genomic_DNA"/>
</dbReference>
<evidence type="ECO:0000313" key="3">
    <source>
        <dbReference type="Proteomes" id="UP000762676"/>
    </source>
</evidence>
<reference evidence="2 3" key="1">
    <citation type="journal article" date="2021" name="Elife">
        <title>Chloroplast acquisition without the gene transfer in kleptoplastic sea slugs, Plakobranchus ocellatus.</title>
        <authorList>
            <person name="Maeda T."/>
            <person name="Takahashi S."/>
            <person name="Yoshida T."/>
            <person name="Shimamura S."/>
            <person name="Takaki Y."/>
            <person name="Nagai Y."/>
            <person name="Toyoda A."/>
            <person name="Suzuki Y."/>
            <person name="Arimoto A."/>
            <person name="Ishii H."/>
            <person name="Satoh N."/>
            <person name="Nishiyama T."/>
            <person name="Hasebe M."/>
            <person name="Maruyama T."/>
            <person name="Minagawa J."/>
            <person name="Obokata J."/>
            <person name="Shigenobu S."/>
        </authorList>
    </citation>
    <scope>NUCLEOTIDE SEQUENCE [LARGE SCALE GENOMIC DNA]</scope>
</reference>
<proteinExistence type="predicted"/>
<comment type="caution">
    <text evidence="2">The sequence shown here is derived from an EMBL/GenBank/DDBJ whole genome shotgun (WGS) entry which is preliminary data.</text>
</comment>
<evidence type="ECO:0000313" key="2">
    <source>
        <dbReference type="EMBL" id="GFS21423.1"/>
    </source>
</evidence>
<organism evidence="2 3">
    <name type="scientific">Elysia marginata</name>
    <dbReference type="NCBI Taxonomy" id="1093978"/>
    <lineage>
        <taxon>Eukaryota</taxon>
        <taxon>Metazoa</taxon>
        <taxon>Spiralia</taxon>
        <taxon>Lophotrochozoa</taxon>
        <taxon>Mollusca</taxon>
        <taxon>Gastropoda</taxon>
        <taxon>Heterobranchia</taxon>
        <taxon>Euthyneura</taxon>
        <taxon>Panpulmonata</taxon>
        <taxon>Sacoglossa</taxon>
        <taxon>Placobranchoidea</taxon>
        <taxon>Plakobranchidae</taxon>
        <taxon>Elysia</taxon>
    </lineage>
</organism>
<dbReference type="Proteomes" id="UP000762676">
    <property type="component" value="Unassembled WGS sequence"/>
</dbReference>
<dbReference type="PANTHER" id="PTHR46704">
    <property type="entry name" value="CXC DOMAIN-CONTAINING PROTEIN-RELATED"/>
    <property type="match status" value="1"/>
</dbReference>
<dbReference type="PANTHER" id="PTHR46704:SF9">
    <property type="entry name" value="BHLH DOMAIN-CONTAINING PROTEIN"/>
    <property type="match status" value="1"/>
</dbReference>
<evidence type="ECO:0008006" key="4">
    <source>
        <dbReference type="Google" id="ProtNLM"/>
    </source>
</evidence>
<feature type="region of interest" description="Disordered" evidence="1">
    <location>
        <begin position="1"/>
        <end position="21"/>
    </location>
</feature>
<evidence type="ECO:0000256" key="1">
    <source>
        <dbReference type="SAM" id="MobiDB-lite"/>
    </source>
</evidence>
<dbReference type="AlphaFoldDB" id="A0AAV4JF18"/>
<protein>
    <recommendedName>
        <fullName evidence="4">PIN domain-containing protein</fullName>
    </recommendedName>
</protein>
<accession>A0AAV4JF18</accession>
<feature type="compositionally biased region" description="Basic and acidic residues" evidence="1">
    <location>
        <begin position="1"/>
        <end position="17"/>
    </location>
</feature>
<name>A0AAV4JF18_9GAST</name>
<gene>
    <name evidence="2" type="ORF">ElyMa_001594000</name>
</gene>
<sequence>MLEEKGLGSKDDSHKDNQLSQMKLTENNVKSVVHSFESFTNRFDIVGYDKLVSLSSGMKATEEVTKDILSIEKGGQEMYKNFIQTRLIDKSVSFHALISRNKNKTFTHLQSTVKVKTSKKNEMKITAQRNLFGQLLMLSQENDLQKVMEYPLGPVPWALTTPDGMPMKTHKAVLMQKLEDVSALQIPAKERNHVHIIDGNALFHAQSHLPETFGELAYNIFCALPKVANVHFITDNYKEHSIKSLERNKRGESQAYIVRGSSTKLLSEWKSFLRNDENKKHFIQFLLNEWQQDAYAKLLLNREVIFACDNQCFVLSTADRETTDARLLQNLSSSHEEADTLLILHSIYVDQAINSTDTDIIIRSPDTDMFLLLIAFCQ</sequence>